<dbReference type="AlphaFoldDB" id="A0A1I0EK65"/>
<dbReference type="Proteomes" id="UP000199308">
    <property type="component" value="Unassembled WGS sequence"/>
</dbReference>
<evidence type="ECO:0000256" key="3">
    <source>
        <dbReference type="ARBA" id="ARBA00023163"/>
    </source>
</evidence>
<dbReference type="PANTHER" id="PTHR33204">
    <property type="entry name" value="TRANSCRIPTIONAL REGULATOR, MARR FAMILY"/>
    <property type="match status" value="1"/>
</dbReference>
<dbReference type="EMBL" id="FOHK01000008">
    <property type="protein sequence ID" value="SET45577.1"/>
    <property type="molecule type" value="Genomic_DNA"/>
</dbReference>
<keyword evidence="3" id="KW-0804">Transcription</keyword>
<dbReference type="STRING" id="349064.SAMN05660429_01827"/>
<evidence type="ECO:0000313" key="6">
    <source>
        <dbReference type="Proteomes" id="UP000199308"/>
    </source>
</evidence>
<dbReference type="Gene3D" id="3.30.1050.10">
    <property type="entry name" value="SCP2 sterol-binding domain"/>
    <property type="match status" value="1"/>
</dbReference>
<dbReference type="Pfam" id="PF01638">
    <property type="entry name" value="HxlR"/>
    <property type="match status" value="1"/>
</dbReference>
<name>A0A1I0EK65_THASX</name>
<dbReference type="RefSeq" id="WP_093329466.1">
    <property type="nucleotide sequence ID" value="NZ_AP027363.1"/>
</dbReference>
<evidence type="ECO:0000259" key="4">
    <source>
        <dbReference type="PROSITE" id="PS51118"/>
    </source>
</evidence>
<keyword evidence="6" id="KW-1185">Reference proteome</keyword>
<accession>A0A1I0EK65</accession>
<dbReference type="PROSITE" id="PS51118">
    <property type="entry name" value="HTH_HXLR"/>
    <property type="match status" value="1"/>
</dbReference>
<protein>
    <submittedName>
        <fullName evidence="5">Transcriptional regulator, HxlR family</fullName>
    </submittedName>
</protein>
<evidence type="ECO:0000313" key="5">
    <source>
        <dbReference type="EMBL" id="SET45577.1"/>
    </source>
</evidence>
<reference evidence="5 6" key="1">
    <citation type="submission" date="2016-10" db="EMBL/GenBank/DDBJ databases">
        <authorList>
            <person name="de Groot N.N."/>
        </authorList>
    </citation>
    <scope>NUCLEOTIDE SEQUENCE [LARGE SCALE GENOMIC DNA]</scope>
    <source>
        <strain evidence="5 6">DSM 19706</strain>
    </source>
</reference>
<dbReference type="InterPro" id="IPR036527">
    <property type="entry name" value="SCP2_sterol-bd_dom_sf"/>
</dbReference>
<keyword evidence="2" id="KW-0238">DNA-binding</keyword>
<dbReference type="Gene3D" id="1.10.10.10">
    <property type="entry name" value="Winged helix-like DNA-binding domain superfamily/Winged helix DNA-binding domain"/>
    <property type="match status" value="1"/>
</dbReference>
<sequence length="222" mass="25505">MTQYGQFCPIAKASELLGERWMLLIVRELLLGSTRFNQLQRALPLISPTLLTKRLNQLVDSQIVVKQTPPGQRSFEYFLTPDGKKLAPVIESLAIWGMRWIRTEIDEQDLDVEFLMWDIQRNIDTDHLPGKYHVIGFNFAEQQGYPNWWLVVDGSEVDLCTKNPGRDVDLHIVTSVRTLVDVWMGNQSITQALNSEQLKLIGNSEHRKAFKHWFTLSAVATV</sequence>
<organism evidence="5 6">
    <name type="scientific">Thalassotalea agarivorans</name>
    <name type="common">Thalassomonas agarivorans</name>
    <dbReference type="NCBI Taxonomy" id="349064"/>
    <lineage>
        <taxon>Bacteria</taxon>
        <taxon>Pseudomonadati</taxon>
        <taxon>Pseudomonadota</taxon>
        <taxon>Gammaproteobacteria</taxon>
        <taxon>Alteromonadales</taxon>
        <taxon>Colwelliaceae</taxon>
        <taxon>Thalassotalea</taxon>
    </lineage>
</organism>
<dbReference type="InterPro" id="IPR002577">
    <property type="entry name" value="HTH_HxlR"/>
</dbReference>
<evidence type="ECO:0000256" key="1">
    <source>
        <dbReference type="ARBA" id="ARBA00023015"/>
    </source>
</evidence>
<feature type="domain" description="HTH hxlR-type" evidence="4">
    <location>
        <begin position="8"/>
        <end position="105"/>
    </location>
</feature>
<evidence type="ECO:0000256" key="2">
    <source>
        <dbReference type="ARBA" id="ARBA00023125"/>
    </source>
</evidence>
<dbReference type="InterPro" id="IPR036390">
    <property type="entry name" value="WH_DNA-bd_sf"/>
</dbReference>
<dbReference type="SUPFAM" id="SSF46785">
    <property type="entry name" value="Winged helix' DNA-binding domain"/>
    <property type="match status" value="1"/>
</dbReference>
<dbReference type="OrthoDB" id="9807069at2"/>
<gene>
    <name evidence="5" type="ORF">SAMN05660429_01827</name>
</gene>
<dbReference type="InterPro" id="IPR036388">
    <property type="entry name" value="WH-like_DNA-bd_sf"/>
</dbReference>
<proteinExistence type="predicted"/>
<dbReference type="GO" id="GO:0003677">
    <property type="term" value="F:DNA binding"/>
    <property type="evidence" value="ECO:0007669"/>
    <property type="project" value="UniProtKB-KW"/>
</dbReference>
<keyword evidence="1" id="KW-0805">Transcription regulation</keyword>
<dbReference type="PANTHER" id="PTHR33204:SF18">
    <property type="entry name" value="TRANSCRIPTIONAL REGULATORY PROTEIN"/>
    <property type="match status" value="1"/>
</dbReference>
<dbReference type="SUPFAM" id="SSF55718">
    <property type="entry name" value="SCP-like"/>
    <property type="match status" value="1"/>
</dbReference>